<evidence type="ECO:0000313" key="1">
    <source>
        <dbReference type="EMBL" id="CAH1525347.1"/>
    </source>
</evidence>
<comment type="caution">
    <text evidence="1">The sequence shown here is derived from an EMBL/GenBank/DDBJ whole genome shotgun (WGS) entry which is preliminary data.</text>
</comment>
<gene>
    <name evidence="1" type="ORF">THF1D04_20003</name>
</gene>
<dbReference type="Proteomes" id="UP001295420">
    <property type="component" value="Unassembled WGS sequence"/>
</dbReference>
<sequence length="61" mass="7303">MLCDAFALFLFELIFIHFILMKNHNPDLYMSDSAIGYRLKMPNNLFHEYTTMNKRSSKQQI</sequence>
<accession>A0AAU9Q3Z0</accession>
<dbReference type="EMBL" id="CAKMTQ010000012">
    <property type="protein sequence ID" value="CAH1525347.1"/>
    <property type="molecule type" value="Genomic_DNA"/>
</dbReference>
<evidence type="ECO:0000313" key="2">
    <source>
        <dbReference type="Proteomes" id="UP001295420"/>
    </source>
</evidence>
<name>A0AAU9Q3Z0_9VIBR</name>
<protein>
    <submittedName>
        <fullName evidence="1">Uncharacterized protein</fullName>
    </submittedName>
</protein>
<proteinExistence type="predicted"/>
<organism evidence="1 2">
    <name type="scientific">Vibrio owensii</name>
    <dbReference type="NCBI Taxonomy" id="696485"/>
    <lineage>
        <taxon>Bacteria</taxon>
        <taxon>Pseudomonadati</taxon>
        <taxon>Pseudomonadota</taxon>
        <taxon>Gammaproteobacteria</taxon>
        <taxon>Vibrionales</taxon>
        <taxon>Vibrionaceae</taxon>
        <taxon>Vibrio</taxon>
    </lineage>
</organism>
<reference evidence="1" key="1">
    <citation type="submission" date="2022-01" db="EMBL/GenBank/DDBJ databases">
        <authorList>
            <person name="Lagorce A."/>
        </authorList>
    </citation>
    <scope>NUCLEOTIDE SEQUENCE</scope>
    <source>
        <strain evidence="1">Th15_F1_D04</strain>
    </source>
</reference>
<dbReference type="AlphaFoldDB" id="A0AAU9Q3Z0"/>